<feature type="transmembrane region" description="Helical" evidence="1">
    <location>
        <begin position="44"/>
        <end position="63"/>
    </location>
</feature>
<feature type="transmembrane region" description="Helical" evidence="1">
    <location>
        <begin position="6"/>
        <end position="37"/>
    </location>
</feature>
<accession>A0ABW0BNE7</accession>
<dbReference type="EMBL" id="JBHSKD010000027">
    <property type="protein sequence ID" value="MFC5178816.1"/>
    <property type="molecule type" value="Genomic_DNA"/>
</dbReference>
<dbReference type="RefSeq" id="WP_378592556.1">
    <property type="nucleotide sequence ID" value="NZ_JBHSKD010000027.1"/>
</dbReference>
<sequence>MSPLEVLVALAIAIGLLGILVPVLPGFLLILGAIWVWAFSVGGATAWTVAGVATAFLLVGAVVKYTVPGRHLKDAGVPASTQWVGVALGLVGFFVIPVVGLFVGFVLGIYLAELRRLGHPEAWPSTKHALKAAGLSVLIELAAGLLAAWAWVVGVALT</sequence>
<feature type="transmembrane region" description="Helical" evidence="1">
    <location>
        <begin position="132"/>
        <end position="152"/>
    </location>
</feature>
<comment type="caution">
    <text evidence="2">The sequence shown here is derived from an EMBL/GenBank/DDBJ whole genome shotgun (WGS) entry which is preliminary data.</text>
</comment>
<evidence type="ECO:0000313" key="2">
    <source>
        <dbReference type="EMBL" id="MFC5178816.1"/>
    </source>
</evidence>
<name>A0ABW0BNE7_9ACTN</name>
<keyword evidence="1" id="KW-0472">Membrane</keyword>
<dbReference type="InterPro" id="IPR007403">
    <property type="entry name" value="DUF456"/>
</dbReference>
<dbReference type="Pfam" id="PF04306">
    <property type="entry name" value="DUF456"/>
    <property type="match status" value="1"/>
</dbReference>
<evidence type="ECO:0000313" key="3">
    <source>
        <dbReference type="Proteomes" id="UP001596087"/>
    </source>
</evidence>
<feature type="transmembrane region" description="Helical" evidence="1">
    <location>
        <begin position="83"/>
        <end position="111"/>
    </location>
</feature>
<keyword evidence="3" id="KW-1185">Reference proteome</keyword>
<protein>
    <submittedName>
        <fullName evidence="2">DUF456 domain-containing protein</fullName>
    </submittedName>
</protein>
<dbReference type="Proteomes" id="UP001596087">
    <property type="component" value="Unassembled WGS sequence"/>
</dbReference>
<evidence type="ECO:0000256" key="1">
    <source>
        <dbReference type="SAM" id="Phobius"/>
    </source>
</evidence>
<gene>
    <name evidence="2" type="ORF">ACFPGP_19195</name>
</gene>
<keyword evidence="1" id="KW-1133">Transmembrane helix</keyword>
<reference evidence="3" key="1">
    <citation type="journal article" date="2019" name="Int. J. Syst. Evol. Microbiol.">
        <title>The Global Catalogue of Microorganisms (GCM) 10K type strain sequencing project: providing services to taxonomists for standard genome sequencing and annotation.</title>
        <authorList>
            <consortium name="The Broad Institute Genomics Platform"/>
            <consortium name="The Broad Institute Genome Sequencing Center for Infectious Disease"/>
            <person name="Wu L."/>
            <person name="Ma J."/>
        </authorList>
    </citation>
    <scope>NUCLEOTIDE SEQUENCE [LARGE SCALE GENOMIC DNA]</scope>
    <source>
        <strain evidence="3">DFY41</strain>
    </source>
</reference>
<keyword evidence="1" id="KW-0812">Transmembrane</keyword>
<organism evidence="2 3">
    <name type="scientific">Nocardioides taihuensis</name>
    <dbReference type="NCBI Taxonomy" id="1835606"/>
    <lineage>
        <taxon>Bacteria</taxon>
        <taxon>Bacillati</taxon>
        <taxon>Actinomycetota</taxon>
        <taxon>Actinomycetes</taxon>
        <taxon>Propionibacteriales</taxon>
        <taxon>Nocardioidaceae</taxon>
        <taxon>Nocardioides</taxon>
    </lineage>
</organism>
<proteinExistence type="predicted"/>